<accession>A0A0B7A359</accession>
<evidence type="ECO:0000256" key="7">
    <source>
        <dbReference type="ARBA" id="ARBA00022605"/>
    </source>
</evidence>
<comment type="subcellular location">
    <subcellularLocation>
        <location evidence="1">Cytoplasm</location>
    </subcellularLocation>
</comment>
<sequence length="287" mass="29887">MATDSSNVSAKSLQLNSETTVGFIGGGRMAQAMTKGFISSGLLKAQQIIVSDTFDLMIELLKDIGVNTTYDNKEVVSKSDIIVIAVKPNLVKSVLQEVAPVVHKDRHLFVSIAAGVTIKTIEQSLPQGTRVVRVMPNTPALVQVGASVMAPGSHALKSDVQVVQNLLKTIGICEESSEYLLDAVTGLSGSGPAYAFVAIESLADGGVKMGLPRDLAVKLAAQTLLGAAKMVLETGKHPGLLKDEVCSPAGTTIAGVHVLEKNGFRGALIDAVEAATLRSKELGASSI</sequence>
<evidence type="ECO:0000259" key="15">
    <source>
        <dbReference type="Pfam" id="PF03807"/>
    </source>
</evidence>
<dbReference type="Pfam" id="PF03807">
    <property type="entry name" value="F420_oxidored"/>
    <property type="match status" value="1"/>
</dbReference>
<gene>
    <name evidence="17" type="primary">ORF95231</name>
</gene>
<evidence type="ECO:0000256" key="13">
    <source>
        <dbReference type="PIRSR" id="PIRSR000193-1"/>
    </source>
</evidence>
<evidence type="ECO:0000256" key="6">
    <source>
        <dbReference type="ARBA" id="ARBA00022490"/>
    </source>
</evidence>
<dbReference type="PIRSF" id="PIRSF000193">
    <property type="entry name" value="Pyrrol-5-carb_rd"/>
    <property type="match status" value="1"/>
</dbReference>
<dbReference type="InterPro" id="IPR053790">
    <property type="entry name" value="P5CR-like_CS"/>
</dbReference>
<dbReference type="EC" id="1.5.1.2" evidence="4 14"/>
<dbReference type="EMBL" id="HACG01028509">
    <property type="protein sequence ID" value="CEK75374.1"/>
    <property type="molecule type" value="Transcribed_RNA"/>
</dbReference>
<evidence type="ECO:0000256" key="9">
    <source>
        <dbReference type="ARBA" id="ARBA00022857"/>
    </source>
</evidence>
<evidence type="ECO:0000256" key="2">
    <source>
        <dbReference type="ARBA" id="ARBA00005205"/>
    </source>
</evidence>
<feature type="binding site" evidence="13">
    <location>
        <begin position="24"/>
        <end position="29"/>
    </location>
    <ligand>
        <name>NADP(+)</name>
        <dbReference type="ChEBI" id="CHEBI:58349"/>
    </ligand>
</feature>
<proteinExistence type="inferred from homology"/>
<keyword evidence="6" id="KW-0963">Cytoplasm</keyword>
<evidence type="ECO:0000256" key="1">
    <source>
        <dbReference type="ARBA" id="ARBA00004496"/>
    </source>
</evidence>
<dbReference type="InterPro" id="IPR036291">
    <property type="entry name" value="NAD(P)-bd_dom_sf"/>
</dbReference>
<comment type="catalytic activity">
    <reaction evidence="11">
        <text>L-proline + NAD(+) = (S)-1-pyrroline-5-carboxylate + NADH + 2 H(+)</text>
        <dbReference type="Rhea" id="RHEA:14105"/>
        <dbReference type="ChEBI" id="CHEBI:15378"/>
        <dbReference type="ChEBI" id="CHEBI:17388"/>
        <dbReference type="ChEBI" id="CHEBI:57540"/>
        <dbReference type="ChEBI" id="CHEBI:57945"/>
        <dbReference type="ChEBI" id="CHEBI:60039"/>
        <dbReference type="EC" id="1.5.1.2"/>
    </reaction>
</comment>
<evidence type="ECO:0000256" key="11">
    <source>
        <dbReference type="ARBA" id="ARBA00050547"/>
    </source>
</evidence>
<dbReference type="FunFam" id="3.40.50.720:FF:000190">
    <property type="entry name" value="Pyrroline-5-carboxylate reductase"/>
    <property type="match status" value="1"/>
</dbReference>
<dbReference type="InterPro" id="IPR008927">
    <property type="entry name" value="6-PGluconate_DH-like_C_sf"/>
</dbReference>
<feature type="binding site" evidence="13">
    <location>
        <begin position="85"/>
        <end position="88"/>
    </location>
    <ligand>
        <name>NADP(+)</name>
        <dbReference type="ChEBI" id="CHEBI:58349"/>
    </ligand>
</feature>
<protein>
    <recommendedName>
        <fullName evidence="5 14">Pyrroline-5-carboxylate reductase</fullName>
        <ecNumber evidence="4 14">1.5.1.2</ecNumber>
    </recommendedName>
</protein>
<organism evidence="17">
    <name type="scientific">Arion vulgaris</name>
    <dbReference type="NCBI Taxonomy" id="1028688"/>
    <lineage>
        <taxon>Eukaryota</taxon>
        <taxon>Metazoa</taxon>
        <taxon>Spiralia</taxon>
        <taxon>Lophotrochozoa</taxon>
        <taxon>Mollusca</taxon>
        <taxon>Gastropoda</taxon>
        <taxon>Heterobranchia</taxon>
        <taxon>Euthyneura</taxon>
        <taxon>Panpulmonata</taxon>
        <taxon>Eupulmonata</taxon>
        <taxon>Stylommatophora</taxon>
        <taxon>Helicina</taxon>
        <taxon>Arionoidea</taxon>
        <taxon>Arionidae</taxon>
        <taxon>Arion</taxon>
    </lineage>
</organism>
<dbReference type="PANTHER" id="PTHR11645">
    <property type="entry name" value="PYRROLINE-5-CARBOXYLATE REDUCTASE"/>
    <property type="match status" value="1"/>
</dbReference>
<dbReference type="InterPro" id="IPR028939">
    <property type="entry name" value="P5C_Rdtase_cat_N"/>
</dbReference>
<dbReference type="Pfam" id="PF14748">
    <property type="entry name" value="P5CR_dimer"/>
    <property type="match status" value="1"/>
</dbReference>
<keyword evidence="8 14" id="KW-0641">Proline biosynthesis</keyword>
<evidence type="ECO:0000256" key="4">
    <source>
        <dbReference type="ARBA" id="ARBA00012855"/>
    </source>
</evidence>
<feature type="domain" description="Pyrroline-5-carboxylate reductase dimerisation" evidence="16">
    <location>
        <begin position="178"/>
        <end position="282"/>
    </location>
</feature>
<keyword evidence="9 13" id="KW-0521">NADP</keyword>
<feature type="domain" description="Pyrroline-5-carboxylate reductase catalytic N-terminal" evidence="15">
    <location>
        <begin position="20"/>
        <end position="115"/>
    </location>
</feature>
<dbReference type="Gene3D" id="3.40.50.720">
    <property type="entry name" value="NAD(P)-binding Rossmann-like Domain"/>
    <property type="match status" value="1"/>
</dbReference>
<dbReference type="PANTHER" id="PTHR11645:SF62">
    <property type="entry name" value="PYRROLINE-5-CARBOXYLATE REDUCTASE"/>
    <property type="match status" value="1"/>
</dbReference>
<dbReference type="SUPFAM" id="SSF51735">
    <property type="entry name" value="NAD(P)-binding Rossmann-fold domains"/>
    <property type="match status" value="1"/>
</dbReference>
<dbReference type="GO" id="GO:0055129">
    <property type="term" value="P:L-proline biosynthetic process"/>
    <property type="evidence" value="ECO:0007669"/>
    <property type="project" value="UniProtKB-UniPathway"/>
</dbReference>
<evidence type="ECO:0000256" key="12">
    <source>
        <dbReference type="ARBA" id="ARBA00052690"/>
    </source>
</evidence>
<keyword evidence="10 14" id="KW-0560">Oxidoreductase</keyword>
<comment type="pathway">
    <text evidence="2 14">Amino-acid biosynthesis; L-proline biosynthesis; L-proline from L-glutamate 5-semialdehyde: step 1/1.</text>
</comment>
<dbReference type="FunFam" id="1.10.3730.10:FF:000001">
    <property type="entry name" value="Pyrroline-5-carboxylate reductase"/>
    <property type="match status" value="1"/>
</dbReference>
<evidence type="ECO:0000256" key="5">
    <source>
        <dbReference type="ARBA" id="ARBA00021413"/>
    </source>
</evidence>
<reference evidence="17" key="1">
    <citation type="submission" date="2014-12" db="EMBL/GenBank/DDBJ databases">
        <title>Insight into the proteome of Arion vulgaris.</title>
        <authorList>
            <person name="Aradska J."/>
            <person name="Bulat T."/>
            <person name="Smidak R."/>
            <person name="Sarate P."/>
            <person name="Gangsoo J."/>
            <person name="Sialana F."/>
            <person name="Bilban M."/>
            <person name="Lubec G."/>
        </authorList>
    </citation>
    <scope>NUCLEOTIDE SEQUENCE</scope>
    <source>
        <tissue evidence="17">Skin</tissue>
    </source>
</reference>
<evidence type="ECO:0000256" key="10">
    <source>
        <dbReference type="ARBA" id="ARBA00023002"/>
    </source>
</evidence>
<evidence type="ECO:0000313" key="17">
    <source>
        <dbReference type="EMBL" id="CEK75374.1"/>
    </source>
</evidence>
<keyword evidence="7 14" id="KW-0028">Amino-acid biosynthesis</keyword>
<dbReference type="UniPathway" id="UPA00098">
    <property type="reaction ID" value="UER00361"/>
</dbReference>
<dbReference type="SUPFAM" id="SSF48179">
    <property type="entry name" value="6-phosphogluconate dehydrogenase C-terminal domain-like"/>
    <property type="match status" value="1"/>
</dbReference>
<dbReference type="PROSITE" id="PS00521">
    <property type="entry name" value="P5CR"/>
    <property type="match status" value="1"/>
</dbReference>
<dbReference type="HAMAP" id="MF_01925">
    <property type="entry name" value="P5C_reductase"/>
    <property type="match status" value="1"/>
</dbReference>
<dbReference type="Gene3D" id="1.10.3730.10">
    <property type="entry name" value="ProC C-terminal domain-like"/>
    <property type="match status" value="1"/>
</dbReference>
<dbReference type="InterPro" id="IPR029036">
    <property type="entry name" value="P5CR_dimer"/>
</dbReference>
<dbReference type="InterPro" id="IPR000304">
    <property type="entry name" value="Pyrroline-COOH_reductase"/>
</dbReference>
<dbReference type="GO" id="GO:0004735">
    <property type="term" value="F:pyrroline-5-carboxylate reductase activity"/>
    <property type="evidence" value="ECO:0007669"/>
    <property type="project" value="UniProtKB-EC"/>
</dbReference>
<dbReference type="AlphaFoldDB" id="A0A0B7A359"/>
<evidence type="ECO:0000256" key="3">
    <source>
        <dbReference type="ARBA" id="ARBA00005525"/>
    </source>
</evidence>
<evidence type="ECO:0000259" key="16">
    <source>
        <dbReference type="Pfam" id="PF14748"/>
    </source>
</evidence>
<comment type="catalytic activity">
    <reaction evidence="12 14">
        <text>L-proline + NADP(+) = (S)-1-pyrroline-5-carboxylate + NADPH + 2 H(+)</text>
        <dbReference type="Rhea" id="RHEA:14109"/>
        <dbReference type="ChEBI" id="CHEBI:15378"/>
        <dbReference type="ChEBI" id="CHEBI:17388"/>
        <dbReference type="ChEBI" id="CHEBI:57783"/>
        <dbReference type="ChEBI" id="CHEBI:58349"/>
        <dbReference type="ChEBI" id="CHEBI:60039"/>
        <dbReference type="EC" id="1.5.1.2"/>
    </reaction>
</comment>
<evidence type="ECO:0000256" key="14">
    <source>
        <dbReference type="RuleBase" id="RU003903"/>
    </source>
</evidence>
<dbReference type="GO" id="GO:0005737">
    <property type="term" value="C:cytoplasm"/>
    <property type="evidence" value="ECO:0007669"/>
    <property type="project" value="UniProtKB-SubCell"/>
</dbReference>
<comment type="similarity">
    <text evidence="3 14">Belongs to the pyrroline-5-carboxylate reductase family.</text>
</comment>
<dbReference type="NCBIfam" id="TIGR00112">
    <property type="entry name" value="proC"/>
    <property type="match status" value="1"/>
</dbReference>
<feature type="binding site" evidence="13">
    <location>
        <position position="72"/>
    </location>
    <ligand>
        <name>NADPH</name>
        <dbReference type="ChEBI" id="CHEBI:57783"/>
    </ligand>
</feature>
<evidence type="ECO:0000256" key="8">
    <source>
        <dbReference type="ARBA" id="ARBA00022650"/>
    </source>
</evidence>
<name>A0A0B7A359_9EUPU</name>